<accession>A0A6A4XPC6</accession>
<evidence type="ECO:0008006" key="2">
    <source>
        <dbReference type="Google" id="ProtNLM"/>
    </source>
</evidence>
<dbReference type="OrthoDB" id="73730at2759"/>
<organism evidence="1">
    <name type="scientific">Aphanomyces stellatus</name>
    <dbReference type="NCBI Taxonomy" id="120398"/>
    <lineage>
        <taxon>Eukaryota</taxon>
        <taxon>Sar</taxon>
        <taxon>Stramenopiles</taxon>
        <taxon>Oomycota</taxon>
        <taxon>Saprolegniomycetes</taxon>
        <taxon>Saprolegniales</taxon>
        <taxon>Verrucalvaceae</taxon>
        <taxon>Aphanomyces</taxon>
    </lineage>
</organism>
<dbReference type="EMBL" id="VJMH01007259">
    <property type="protein sequence ID" value="KAF0684699.1"/>
    <property type="molecule type" value="Genomic_DNA"/>
</dbReference>
<gene>
    <name evidence="1" type="ORF">As57867_023265</name>
</gene>
<dbReference type="AlphaFoldDB" id="A0A6A4XPC6"/>
<proteinExistence type="predicted"/>
<comment type="caution">
    <text evidence="1">The sequence shown here is derived from an EMBL/GenBank/DDBJ whole genome shotgun (WGS) entry which is preliminary data.</text>
</comment>
<reference evidence="1" key="1">
    <citation type="submission" date="2019-06" db="EMBL/GenBank/DDBJ databases">
        <title>Genomics analysis of Aphanomyces spp. identifies a new class of oomycete effector associated with host adaptation.</title>
        <authorList>
            <person name="Gaulin E."/>
        </authorList>
    </citation>
    <scope>NUCLEOTIDE SEQUENCE</scope>
    <source>
        <strain evidence="1">CBS 578.67</strain>
    </source>
</reference>
<sequence length="771" mass="87499">QFRKAVKAEYVDSHLKGIAPSDLIIYANKAAFDEENPVPLEEDSAIGTFGLSKKGALYVVVPSHDESSKAMDVTVKESDDKDHLKELTYYQQRGRLIQDNCKEVCDAILNKVEEFYALTDLPLPFICVEGSSGMGKSQLAFALQGRRPYFYWIATPIGVDSQQIYKNFASISRRFDYFVGLDDPRTKREDAILNSMSSIYADGELWTYGFIRALLDYCNSGNLANGSMIHFINETPLNVAKCNLQDVRTKIVDMKLKNTKLPFFILDEMSPSTNITGGKNLAAFQRNIFRACGLVVFIMGTDSKVTNLIAQAVGSYAEEHRWMAILPRFPPYQFVLDVVEKQVWDDVISRYPVIEFIVNQSRGRFARHFTEQVLQIVKKQPNVKLNELLDNAFAAIHKRILFRKKNFDGKYAQLMAISFTNGHQPATKKPRSEVGSSSMHAHFANLVDECLSDIYLSTGRLHKVTQEDMLVPWEVKCCFPPINEDLLLYLSVLGGKSRSAYSEAEVHFSTKYIFTKANVFSVHENSNAPSNDYKSFENMVTHAIFCSSRRHGVQGIPFNDFISCLIGEFQDEVWTKMTLNLGKRKTKKGKRKMRKNIKASDLLEGYSRGVQKLLDNVIPFLAPPNSEWPESILQTNQHGCNVGHLVRAVNSERCNVYVKDLKNQDETALILCECKYWEAGIDIGTMNGIIEGISKQWTWELVVVFCPRVAKFRSEWNYNSIGCVKIDCKNANVEWIFQPQNESSREQLVIVMEIPNCRGLTNNNKIGIITT</sequence>
<name>A0A6A4XPC6_9STRA</name>
<feature type="non-terminal residue" evidence="1">
    <location>
        <position position="1"/>
    </location>
</feature>
<protein>
    <recommendedName>
        <fullName evidence="2">Crinkler effector protein N-terminal domain-containing protein</fullName>
    </recommendedName>
</protein>
<evidence type="ECO:0000313" key="1">
    <source>
        <dbReference type="EMBL" id="KAF0684699.1"/>
    </source>
</evidence>